<feature type="region of interest" description="Disordered" evidence="2">
    <location>
        <begin position="136"/>
        <end position="171"/>
    </location>
</feature>
<evidence type="ECO:0000256" key="1">
    <source>
        <dbReference type="ARBA" id="ARBA00022801"/>
    </source>
</evidence>
<name>D4DL50_TRIVH</name>
<dbReference type="GeneID" id="9579297"/>
<feature type="region of interest" description="Disordered" evidence="2">
    <location>
        <begin position="361"/>
        <end position="380"/>
    </location>
</feature>
<dbReference type="Pfam" id="PF07910">
    <property type="entry name" value="Peptidase_C78"/>
    <property type="match status" value="1"/>
</dbReference>
<dbReference type="AlphaFoldDB" id="D4DL50"/>
<reference evidence="5" key="1">
    <citation type="journal article" date="2011" name="Genome Biol.">
        <title>Comparative and functional genomics provide insights into the pathogenicity of dermatophytic fungi.</title>
        <authorList>
            <person name="Burmester A."/>
            <person name="Shelest E."/>
            <person name="Gloeckner G."/>
            <person name="Heddergott C."/>
            <person name="Schindler S."/>
            <person name="Staib P."/>
            <person name="Heidel A."/>
            <person name="Felder M."/>
            <person name="Petzold A."/>
            <person name="Szafranski K."/>
            <person name="Feuermann M."/>
            <person name="Pedruzzi I."/>
            <person name="Priebe S."/>
            <person name="Groth M."/>
            <person name="Winkler R."/>
            <person name="Li W."/>
            <person name="Kniemeyer O."/>
            <person name="Schroeckh V."/>
            <person name="Hertweck C."/>
            <person name="Hube B."/>
            <person name="White T.C."/>
            <person name="Platzer M."/>
            <person name="Guthke R."/>
            <person name="Heitman J."/>
            <person name="Woestemeyer J."/>
            <person name="Zipfel P.F."/>
            <person name="Monod M."/>
            <person name="Brakhage A.A."/>
        </authorList>
    </citation>
    <scope>NUCLEOTIDE SEQUENCE [LARGE SCALE GENOMIC DNA]</scope>
    <source>
        <strain evidence="5">HKI 0517</strain>
    </source>
</reference>
<dbReference type="OrthoDB" id="288987at2759"/>
<dbReference type="Proteomes" id="UP000008383">
    <property type="component" value="Unassembled WGS sequence"/>
</dbReference>
<organism evidence="4 5">
    <name type="scientific">Trichophyton verrucosum (strain HKI 0517)</name>
    <dbReference type="NCBI Taxonomy" id="663202"/>
    <lineage>
        <taxon>Eukaryota</taxon>
        <taxon>Fungi</taxon>
        <taxon>Dikarya</taxon>
        <taxon>Ascomycota</taxon>
        <taxon>Pezizomycotina</taxon>
        <taxon>Eurotiomycetes</taxon>
        <taxon>Eurotiomycetidae</taxon>
        <taxon>Onygenales</taxon>
        <taxon>Arthrodermataceae</taxon>
        <taxon>Trichophyton</taxon>
    </lineage>
</organism>
<keyword evidence="1" id="KW-0378">Hydrolase</keyword>
<dbReference type="KEGG" id="tve:TRV_07924"/>
<sequence>MDGAEPLSCPFCDFTDTDADFLTQHVEFCHPENGASPVLETEEDTNIGSSRKPEWWHGDTPLYTDEDAGTDIKYIDCPTGCGEAVTEDQLMSHLDLHLAEGLALEEIKGFDTKGPDMKLSGDIDEEILSPALSKVLGKQDGKRQRDAPVNAKATKQKKKTRSAGQLGITELGPYAREPKMPSWLRKVLEDGPVITRENKIFPDGTIRKVEAVSNETSGLIPFIARLCQQDSSVEQAYLCSANVRHIFKMPKEGGFCGYRNIQMLVSYIQDSNSIGCEHFPGRTPSILRLQDMIEQAWDNGFNTHGRTETGGIKGTRKYIGTSEAFELLYLIVAEYFLSHKISGSGKHIVQTDLPPIYLQHEGMPAQSPKRSSRLFWSPIG</sequence>
<dbReference type="EMBL" id="ACYE01000491">
    <property type="protein sequence ID" value="EFE37443.1"/>
    <property type="molecule type" value="Genomic_DNA"/>
</dbReference>
<keyword evidence="5" id="KW-1185">Reference proteome</keyword>
<evidence type="ECO:0000259" key="3">
    <source>
        <dbReference type="Pfam" id="PF07910"/>
    </source>
</evidence>
<evidence type="ECO:0000313" key="4">
    <source>
        <dbReference type="EMBL" id="EFE37443.1"/>
    </source>
</evidence>
<feature type="domain" description="UFSP1/2/DUB catalytic" evidence="3">
    <location>
        <begin position="234"/>
        <end position="362"/>
    </location>
</feature>
<feature type="compositionally biased region" description="Basic and acidic residues" evidence="2">
    <location>
        <begin position="137"/>
        <end position="146"/>
    </location>
</feature>
<dbReference type="InterPro" id="IPR012462">
    <property type="entry name" value="UFSP1/2_DUB_cat"/>
</dbReference>
<dbReference type="Gene3D" id="3.90.70.130">
    <property type="match status" value="1"/>
</dbReference>
<accession>D4DL50</accession>
<comment type="caution">
    <text evidence="4">The sequence shown here is derived from an EMBL/GenBank/DDBJ whole genome shotgun (WGS) entry which is preliminary data.</text>
</comment>
<gene>
    <name evidence="4" type="ORF">TRV_07924</name>
</gene>
<proteinExistence type="predicted"/>
<evidence type="ECO:0000256" key="2">
    <source>
        <dbReference type="SAM" id="MobiDB-lite"/>
    </source>
</evidence>
<dbReference type="RefSeq" id="XP_003018088.1">
    <property type="nucleotide sequence ID" value="XM_003018042.1"/>
</dbReference>
<protein>
    <recommendedName>
        <fullName evidence="3">UFSP1/2/DUB catalytic domain-containing protein</fullName>
    </recommendedName>
</protein>
<dbReference type="GO" id="GO:0016787">
    <property type="term" value="F:hydrolase activity"/>
    <property type="evidence" value="ECO:0007669"/>
    <property type="project" value="UniProtKB-KW"/>
</dbReference>
<dbReference type="HOGENOM" id="CLU_013053_3_0_1"/>
<evidence type="ECO:0000313" key="5">
    <source>
        <dbReference type="Proteomes" id="UP000008383"/>
    </source>
</evidence>